<dbReference type="SUPFAM" id="SSF46689">
    <property type="entry name" value="Homeodomain-like"/>
    <property type="match status" value="1"/>
</dbReference>
<organism evidence="3 4">
    <name type="scientific">Candidatus Accumulibacter cognatus</name>
    <dbReference type="NCBI Taxonomy" id="2954383"/>
    <lineage>
        <taxon>Bacteria</taxon>
        <taxon>Pseudomonadati</taxon>
        <taxon>Pseudomonadota</taxon>
        <taxon>Betaproteobacteria</taxon>
        <taxon>Candidatus Accumulibacter</taxon>
    </lineage>
</organism>
<dbReference type="SUPFAM" id="SSF53098">
    <property type="entry name" value="Ribonuclease H-like"/>
    <property type="match status" value="1"/>
</dbReference>
<comment type="caution">
    <text evidence="3">The sequence shown here is derived from an EMBL/GenBank/DDBJ whole genome shotgun (WGS) entry which is preliminary data.</text>
</comment>
<keyword evidence="4" id="KW-1185">Reference proteome</keyword>
<proteinExistence type="predicted"/>
<feature type="region of interest" description="Disordered" evidence="1">
    <location>
        <begin position="1"/>
        <end position="36"/>
    </location>
</feature>
<dbReference type="InterPro" id="IPR015126">
    <property type="entry name" value="Mu_I-gamma"/>
</dbReference>
<dbReference type="GO" id="GO:0015074">
    <property type="term" value="P:DNA integration"/>
    <property type="evidence" value="ECO:0007669"/>
    <property type="project" value="InterPro"/>
</dbReference>
<dbReference type="EMBL" id="JDST02000064">
    <property type="protein sequence ID" value="KFB76077.1"/>
    <property type="molecule type" value="Genomic_DNA"/>
</dbReference>
<feature type="domain" description="Integrase catalytic" evidence="2">
    <location>
        <begin position="281"/>
        <end position="499"/>
    </location>
</feature>
<dbReference type="InterPro" id="IPR012337">
    <property type="entry name" value="RNaseH-like_sf"/>
</dbReference>
<dbReference type="GO" id="GO:0003677">
    <property type="term" value="F:DNA binding"/>
    <property type="evidence" value="ECO:0007669"/>
    <property type="project" value="InterPro"/>
</dbReference>
<dbReference type="InterPro" id="IPR036397">
    <property type="entry name" value="RNaseH_sf"/>
</dbReference>
<evidence type="ECO:0000313" key="3">
    <source>
        <dbReference type="EMBL" id="KFB76077.1"/>
    </source>
</evidence>
<sequence>MHDHGQSLAITGLSGKTDEDDARDTHDRLPRGSCKTPTFVGAPEAAKLLERDPSTVTRQCDSGTFTGATKTLVNGIKVWQIPISSLPLAAQRKLKAELDAARAARLAAVGIVIPPPESRHLQPAEYTVVWEAYERSGATHKRHAERAFKVMVAFNDLVDSGRSMGEAEKAVASSFGVSRATLYRYRDAIKGHPRMHWLPFLSPRYKGGRPCAPFTKEAYAYILGKYLNTSETKLTVVLEAARALAPSMGWEIPSYDAVRDRLRQEPKWLDTVGRKGPKALERSYPAIERDYSNLRLHEYWESDGRRADVLCIWPDGTLARPFIIIFREVRSRLVLGVKGYLNPSAAGVLAVFGQAMERTGVAPDYVKIDNGREYAAKSVTGGQDNRYRFKIVPGEQPGIMTRVGTKADWSPPGRGQDKTLESGWNFVADRCDKAPEFEGAYCGRNTVAKPEGFDRSKAIPIAVYAEKLAAVLEYFNNQHRHTGSGMNGRTPMEVYQELSAQTVRPAVDPAHVRLCKMGVAYIKPSATDSTYSLTIPGYGVCRYWSEKIAGLTRECLSRKHTVYYDLEAPEKPVSIYDGHNWLGDAASLDTVPFNDEGGERAGAHVRAKNAAMKPQKAALKAIKNGAQSDLPALPGVTQLTELPPMPAVTIEGRRTLPAENKTAPLQTPGMEKEEERLAELARRRKEQIRITDPRRYSILYGD</sequence>
<dbReference type="Proteomes" id="UP000021315">
    <property type="component" value="Unassembled WGS sequence"/>
</dbReference>
<dbReference type="InterPro" id="IPR009057">
    <property type="entry name" value="Homeodomain-like_sf"/>
</dbReference>
<evidence type="ECO:0000259" key="2">
    <source>
        <dbReference type="PROSITE" id="PS50994"/>
    </source>
</evidence>
<dbReference type="AlphaFoldDB" id="A0A080M476"/>
<gene>
    <name evidence="3" type="ORF">AW06_002874</name>
</gene>
<dbReference type="GO" id="GO:0004803">
    <property type="term" value="F:transposase activity"/>
    <property type="evidence" value="ECO:0007669"/>
    <property type="project" value="InterPro"/>
</dbReference>
<dbReference type="Gene3D" id="1.10.10.60">
    <property type="entry name" value="Homeodomain-like"/>
    <property type="match status" value="2"/>
</dbReference>
<dbReference type="Gene3D" id="3.30.420.10">
    <property type="entry name" value="Ribonuclease H-like superfamily/Ribonuclease H"/>
    <property type="match status" value="1"/>
</dbReference>
<evidence type="ECO:0000313" key="4">
    <source>
        <dbReference type="Proteomes" id="UP000021315"/>
    </source>
</evidence>
<dbReference type="Pfam" id="PF09039">
    <property type="entry name" value="HTH_Tnp_Mu_2"/>
    <property type="match status" value="1"/>
</dbReference>
<name>A0A080M476_9PROT</name>
<evidence type="ECO:0000256" key="1">
    <source>
        <dbReference type="SAM" id="MobiDB-lite"/>
    </source>
</evidence>
<dbReference type="GO" id="GO:0006313">
    <property type="term" value="P:DNA transposition"/>
    <property type="evidence" value="ECO:0007669"/>
    <property type="project" value="InterPro"/>
</dbReference>
<accession>A0A080M476</accession>
<reference evidence="3" key="1">
    <citation type="submission" date="2014-02" db="EMBL/GenBank/DDBJ databases">
        <title>Expanding our view of genomic diversity in Candidatus Accumulibacter clades.</title>
        <authorList>
            <person name="Skennerton C.T."/>
            <person name="Barr J.J."/>
            <person name="Slater F.R."/>
            <person name="Bond P.L."/>
            <person name="Tyson G.W."/>
        </authorList>
    </citation>
    <scope>NUCLEOTIDE SEQUENCE [LARGE SCALE GENOMIC DNA]</scope>
</reference>
<dbReference type="InterPro" id="IPR004189">
    <property type="entry name" value="Phage_Mu_transposase"/>
</dbReference>
<protein>
    <submittedName>
        <fullName evidence="3">Bacteriophage Mu transposase</fullName>
    </submittedName>
</protein>
<dbReference type="Pfam" id="PF02914">
    <property type="entry name" value="DDE_2"/>
    <property type="match status" value="1"/>
</dbReference>
<dbReference type="STRING" id="1453999.AW06_002874"/>
<dbReference type="InterPro" id="IPR001584">
    <property type="entry name" value="Integrase_cat-core"/>
</dbReference>
<dbReference type="PROSITE" id="PS50994">
    <property type="entry name" value="INTEGRASE"/>
    <property type="match status" value="1"/>
</dbReference>